<dbReference type="NCBIfam" id="TIGR01730">
    <property type="entry name" value="RND_mfp"/>
    <property type="match status" value="1"/>
</dbReference>
<dbReference type="InterPro" id="IPR058624">
    <property type="entry name" value="MdtA-like_HH"/>
</dbReference>
<comment type="similarity">
    <text evidence="1">Belongs to the membrane fusion protein (MFP) (TC 8.A.1) family.</text>
</comment>
<evidence type="ECO:0000259" key="4">
    <source>
        <dbReference type="Pfam" id="PF25917"/>
    </source>
</evidence>
<protein>
    <submittedName>
        <fullName evidence="7">Membrane fusion protein, multidrug efflux system</fullName>
    </submittedName>
</protein>
<dbReference type="InterPro" id="IPR058792">
    <property type="entry name" value="Beta-barrel_RND_2"/>
</dbReference>
<dbReference type="GO" id="GO:1990281">
    <property type="term" value="C:efflux pump complex"/>
    <property type="evidence" value="ECO:0007669"/>
    <property type="project" value="TreeGrafter"/>
</dbReference>
<gene>
    <name evidence="7" type="ORF">SAMN05444145_11239</name>
</gene>
<dbReference type="Pfam" id="PF25989">
    <property type="entry name" value="YknX_C"/>
    <property type="match status" value="1"/>
</dbReference>
<evidence type="ECO:0000256" key="2">
    <source>
        <dbReference type="SAM" id="Phobius"/>
    </source>
</evidence>
<dbReference type="Pfam" id="PF25954">
    <property type="entry name" value="Beta-barrel_RND_2"/>
    <property type="match status" value="1"/>
</dbReference>
<dbReference type="STRING" id="1033731.SAMN05444145_11239"/>
<dbReference type="InterPro" id="IPR058625">
    <property type="entry name" value="MdtA-like_BSH"/>
</dbReference>
<sequence>MNKKKKWIITAVILVVFCLALGLYNLMNGKATVEPDAAAAVAPRRTSILNVNGLVIRPQQLTDGITTVGNLLPDEEVDLSFETSGKIVAINFREGTAVKKGDLLAKVNDQPLLAQLRRYEAQLKLAEDRVYRQSALLEKDAVSQEAYEQARTELATLNADIDIVKSNIALTELRAPFDGVIGLRNVSEGAYASPSVVVAKLAKIQPLKIDLFVPERYANQIKPGTKLSFTVDGQQATFQGSVYATESKIDLATHTFAVRAHYSNAQGRLLPGRFVTVQIRLHDIPNAIAIPTEAIVPEMGVDKVYLCKGGRAHAVEVTTGLRTDAEIQILKGLNVGDTLITSGTLQLREGLPVKLDTVE</sequence>
<dbReference type="RefSeq" id="WP_010266270.1">
    <property type="nucleotide sequence ID" value="NZ_CAEG01000019.1"/>
</dbReference>
<proteinExistence type="inferred from homology"/>
<dbReference type="Pfam" id="PF25876">
    <property type="entry name" value="HH_MFP_RND"/>
    <property type="match status" value="1"/>
</dbReference>
<dbReference type="OrthoDB" id="9806939at2"/>
<dbReference type="Proteomes" id="UP000183253">
    <property type="component" value="Unassembled WGS sequence"/>
</dbReference>
<evidence type="ECO:0000259" key="6">
    <source>
        <dbReference type="Pfam" id="PF25989"/>
    </source>
</evidence>
<dbReference type="PANTHER" id="PTHR30469">
    <property type="entry name" value="MULTIDRUG RESISTANCE PROTEIN MDTA"/>
    <property type="match status" value="1"/>
</dbReference>
<evidence type="ECO:0000256" key="1">
    <source>
        <dbReference type="ARBA" id="ARBA00009477"/>
    </source>
</evidence>
<feature type="transmembrane region" description="Helical" evidence="2">
    <location>
        <begin position="7"/>
        <end position="27"/>
    </location>
</feature>
<dbReference type="Gene3D" id="2.40.30.170">
    <property type="match status" value="1"/>
</dbReference>
<dbReference type="InterPro" id="IPR058637">
    <property type="entry name" value="YknX-like_C"/>
</dbReference>
<dbReference type="GO" id="GO:0015562">
    <property type="term" value="F:efflux transmembrane transporter activity"/>
    <property type="evidence" value="ECO:0007669"/>
    <property type="project" value="TreeGrafter"/>
</dbReference>
<feature type="domain" description="Multidrug resistance protein MdtA-like barrel-sandwich hybrid" evidence="4">
    <location>
        <begin position="77"/>
        <end position="193"/>
    </location>
</feature>
<organism evidence="7 8">
    <name type="scientific">Alistipes timonensis JC136</name>
    <dbReference type="NCBI Taxonomy" id="1033731"/>
    <lineage>
        <taxon>Bacteria</taxon>
        <taxon>Pseudomonadati</taxon>
        <taxon>Bacteroidota</taxon>
        <taxon>Bacteroidia</taxon>
        <taxon>Bacteroidales</taxon>
        <taxon>Rikenellaceae</taxon>
        <taxon>Alistipes</taxon>
    </lineage>
</organism>
<feature type="domain" description="CusB-like beta-barrel" evidence="5">
    <location>
        <begin position="212"/>
        <end position="280"/>
    </location>
</feature>
<keyword evidence="8" id="KW-1185">Reference proteome</keyword>
<dbReference type="AlphaFoldDB" id="A0A1H4FR42"/>
<keyword evidence="2" id="KW-0472">Membrane</keyword>
<evidence type="ECO:0000313" key="8">
    <source>
        <dbReference type="Proteomes" id="UP000183253"/>
    </source>
</evidence>
<feature type="domain" description="Multidrug resistance protein MdtA-like alpha-helical hairpin" evidence="3">
    <location>
        <begin position="113"/>
        <end position="164"/>
    </location>
</feature>
<dbReference type="Gene3D" id="2.40.50.100">
    <property type="match status" value="1"/>
</dbReference>
<dbReference type="Gene3D" id="1.10.287.470">
    <property type="entry name" value="Helix hairpin bin"/>
    <property type="match status" value="1"/>
</dbReference>
<dbReference type="SUPFAM" id="SSF111369">
    <property type="entry name" value="HlyD-like secretion proteins"/>
    <property type="match status" value="1"/>
</dbReference>
<evidence type="ECO:0000259" key="5">
    <source>
        <dbReference type="Pfam" id="PF25954"/>
    </source>
</evidence>
<reference evidence="7 8" key="1">
    <citation type="submission" date="2016-10" db="EMBL/GenBank/DDBJ databases">
        <authorList>
            <person name="de Groot N.N."/>
        </authorList>
    </citation>
    <scope>NUCLEOTIDE SEQUENCE [LARGE SCALE GENOMIC DNA]</scope>
    <source>
        <strain evidence="7 8">DSM 25383</strain>
    </source>
</reference>
<keyword evidence="2" id="KW-1133">Transmembrane helix</keyword>
<dbReference type="InterPro" id="IPR006143">
    <property type="entry name" value="RND_pump_MFP"/>
</dbReference>
<feature type="domain" description="YknX-like C-terminal permuted SH3-like" evidence="6">
    <location>
        <begin position="287"/>
        <end position="354"/>
    </location>
</feature>
<name>A0A1H4FR42_9BACT</name>
<dbReference type="EMBL" id="FNRI01000012">
    <property type="protein sequence ID" value="SEA99765.1"/>
    <property type="molecule type" value="Genomic_DNA"/>
</dbReference>
<keyword evidence="2" id="KW-0812">Transmembrane</keyword>
<evidence type="ECO:0000313" key="7">
    <source>
        <dbReference type="EMBL" id="SEA99765.1"/>
    </source>
</evidence>
<dbReference type="Pfam" id="PF25917">
    <property type="entry name" value="BSH_RND"/>
    <property type="match status" value="1"/>
</dbReference>
<accession>A0A1H4FR42</accession>
<evidence type="ECO:0000259" key="3">
    <source>
        <dbReference type="Pfam" id="PF25876"/>
    </source>
</evidence>
<dbReference type="PANTHER" id="PTHR30469:SF36">
    <property type="entry name" value="BLL3903 PROTEIN"/>
    <property type="match status" value="1"/>
</dbReference>
<dbReference type="Gene3D" id="2.40.420.20">
    <property type="match status" value="1"/>
</dbReference>